<evidence type="ECO:0000313" key="2">
    <source>
        <dbReference type="Proteomes" id="UP001141253"/>
    </source>
</evidence>
<dbReference type="PANTHER" id="PTHR43096">
    <property type="entry name" value="DNAJ HOMOLOG 1, MITOCHONDRIAL-RELATED"/>
    <property type="match status" value="1"/>
</dbReference>
<dbReference type="Gene3D" id="1.10.287.110">
    <property type="entry name" value="DnaJ domain"/>
    <property type="match status" value="1"/>
</dbReference>
<gene>
    <name evidence="1" type="ORF">OIU77_027857</name>
</gene>
<comment type="caution">
    <text evidence="1">The sequence shown here is derived from an EMBL/GenBank/DDBJ whole genome shotgun (WGS) entry which is preliminary data.</text>
</comment>
<evidence type="ECO:0000313" key="1">
    <source>
        <dbReference type="EMBL" id="KAJ6389616.1"/>
    </source>
</evidence>
<protein>
    <submittedName>
        <fullName evidence="1">Uncharacterized protein</fullName>
    </submittedName>
</protein>
<name>A0ABQ9BSS5_9ROSI</name>
<keyword evidence="2" id="KW-1185">Reference proteome</keyword>
<dbReference type="EMBL" id="JAPFFI010000007">
    <property type="protein sequence ID" value="KAJ6389616.1"/>
    <property type="molecule type" value="Genomic_DNA"/>
</dbReference>
<dbReference type="PANTHER" id="PTHR43096:SF22">
    <property type="entry name" value="MOLECULAR CHAPERONE HSP40_DNAJ FAMILY PROTEIN"/>
    <property type="match status" value="1"/>
</dbReference>
<proteinExistence type="predicted"/>
<sequence length="97" mass="10612">MWVVGGFGFDLVVLVSLEESEELVLFGLMISKVLSDDKKRALYDQYGEAGVKSTVGGPSSAYTTNPFDLFETFFGSSMSGFPGMDQTGFQDTSNYCY</sequence>
<accession>A0ABQ9BSS5</accession>
<dbReference type="SUPFAM" id="SSF46565">
    <property type="entry name" value="Chaperone J-domain"/>
    <property type="match status" value="1"/>
</dbReference>
<reference evidence="1" key="1">
    <citation type="submission" date="2022-10" db="EMBL/GenBank/DDBJ databases">
        <authorList>
            <person name="Hyden B.L."/>
            <person name="Feng K."/>
            <person name="Yates T."/>
            <person name="Jawdy S."/>
            <person name="Smart L.B."/>
            <person name="Muchero W."/>
        </authorList>
    </citation>
    <scope>NUCLEOTIDE SEQUENCE</scope>
    <source>
        <tissue evidence="1">Shoot tip</tissue>
    </source>
</reference>
<reference evidence="1" key="2">
    <citation type="journal article" date="2023" name="Int. J. Mol. Sci.">
        <title>De Novo Assembly and Annotation of 11 Diverse Shrub Willow (Salix) Genomes Reveals Novel Gene Organization in Sex-Linked Regions.</title>
        <authorList>
            <person name="Hyden B."/>
            <person name="Feng K."/>
            <person name="Yates T.B."/>
            <person name="Jawdy S."/>
            <person name="Cereghino C."/>
            <person name="Smart L.B."/>
            <person name="Muchero W."/>
        </authorList>
    </citation>
    <scope>NUCLEOTIDE SEQUENCE</scope>
    <source>
        <tissue evidence="1">Shoot tip</tissue>
    </source>
</reference>
<dbReference type="Proteomes" id="UP001141253">
    <property type="component" value="Chromosome 3"/>
</dbReference>
<organism evidence="1 2">
    <name type="scientific">Salix suchowensis</name>
    <dbReference type="NCBI Taxonomy" id="1278906"/>
    <lineage>
        <taxon>Eukaryota</taxon>
        <taxon>Viridiplantae</taxon>
        <taxon>Streptophyta</taxon>
        <taxon>Embryophyta</taxon>
        <taxon>Tracheophyta</taxon>
        <taxon>Spermatophyta</taxon>
        <taxon>Magnoliopsida</taxon>
        <taxon>eudicotyledons</taxon>
        <taxon>Gunneridae</taxon>
        <taxon>Pentapetalae</taxon>
        <taxon>rosids</taxon>
        <taxon>fabids</taxon>
        <taxon>Malpighiales</taxon>
        <taxon>Salicaceae</taxon>
        <taxon>Saliceae</taxon>
        <taxon>Salix</taxon>
    </lineage>
</organism>
<dbReference type="InterPro" id="IPR036869">
    <property type="entry name" value="J_dom_sf"/>
</dbReference>